<comment type="caution">
    <text evidence="1">The sequence shown here is derived from an EMBL/GenBank/DDBJ whole genome shotgun (WGS) entry which is preliminary data.</text>
</comment>
<proteinExistence type="predicted"/>
<dbReference type="OrthoDB" id="9863179at2"/>
<evidence type="ECO:0000313" key="2">
    <source>
        <dbReference type="Proteomes" id="UP000327148"/>
    </source>
</evidence>
<evidence type="ECO:0000313" key="1">
    <source>
        <dbReference type="EMBL" id="KAA9300371.1"/>
    </source>
</evidence>
<protein>
    <submittedName>
        <fullName evidence="1">Uncharacterized protein</fullName>
    </submittedName>
</protein>
<gene>
    <name evidence="1" type="ORF">F6I03_08040</name>
</gene>
<dbReference type="EMBL" id="VYWO01000005">
    <property type="protein sequence ID" value="KAA9300371.1"/>
    <property type="molecule type" value="Genomic_DNA"/>
</dbReference>
<accession>A0A5N1GK29</accession>
<name>A0A5N1GK29_9LACT</name>
<dbReference type="AlphaFoldDB" id="A0A5N1GK29"/>
<reference evidence="1 2" key="1">
    <citation type="submission" date="2019-09" db="EMBL/GenBank/DDBJ databases">
        <title>Draft genome sequence assemblies of isolates from the urinary tract.</title>
        <authorList>
            <person name="Mores C.R."/>
            <person name="Putonti C."/>
            <person name="Wolfe A.J."/>
        </authorList>
    </citation>
    <scope>NUCLEOTIDE SEQUENCE [LARGE SCALE GENOMIC DNA]</scope>
    <source>
        <strain evidence="1 2">UMB623</strain>
    </source>
</reference>
<sequence>MGTLKRSWCGLVEICPTNDHIVLQAHSSQQDYSKKPKDIYAQIELSEQGKVTGLQQKIF</sequence>
<organism evidence="1 2">
    <name type="scientific">Aerococcus sanguinicola</name>
    <dbReference type="NCBI Taxonomy" id="119206"/>
    <lineage>
        <taxon>Bacteria</taxon>
        <taxon>Bacillati</taxon>
        <taxon>Bacillota</taxon>
        <taxon>Bacilli</taxon>
        <taxon>Lactobacillales</taxon>
        <taxon>Aerococcaceae</taxon>
        <taxon>Aerococcus</taxon>
    </lineage>
</organism>
<dbReference type="Proteomes" id="UP000327148">
    <property type="component" value="Unassembled WGS sequence"/>
</dbReference>